<dbReference type="PANTHER" id="PTHR35369:SF2">
    <property type="entry name" value="BLR3025 PROTEIN"/>
    <property type="match status" value="1"/>
</dbReference>
<dbReference type="InterPro" id="IPR043502">
    <property type="entry name" value="DNA/RNA_pol_sf"/>
</dbReference>
<dbReference type="InterPro" id="IPR050356">
    <property type="entry name" value="SulA_CellDiv_inhibitor"/>
</dbReference>
<accession>A0AAF1JW60</accession>
<keyword evidence="1" id="KW-0227">DNA damage</keyword>
<dbReference type="CDD" id="cd03468">
    <property type="entry name" value="PolY_like"/>
    <property type="match status" value="1"/>
</dbReference>
<protein>
    <submittedName>
        <fullName evidence="3">DNA polymerase Y family protein</fullName>
    </submittedName>
</protein>
<organism evidence="3 4">
    <name type="scientific">Plastoroseomonas arctica</name>
    <dbReference type="NCBI Taxonomy" id="1509237"/>
    <lineage>
        <taxon>Bacteria</taxon>
        <taxon>Pseudomonadati</taxon>
        <taxon>Pseudomonadota</taxon>
        <taxon>Alphaproteobacteria</taxon>
        <taxon>Acetobacterales</taxon>
        <taxon>Acetobacteraceae</taxon>
        <taxon>Plastoroseomonas</taxon>
    </lineage>
</organism>
<dbReference type="Pfam" id="PF00817">
    <property type="entry name" value="IMS"/>
    <property type="match status" value="1"/>
</dbReference>
<keyword evidence="4" id="KW-1185">Reference proteome</keyword>
<proteinExistence type="predicted"/>
<name>A0AAF1JW60_9PROT</name>
<dbReference type="RefSeq" id="WP_211873665.1">
    <property type="nucleotide sequence ID" value="NZ_JAAEDH010000006.1"/>
</dbReference>
<dbReference type="Proteomes" id="UP001196068">
    <property type="component" value="Unassembled WGS sequence"/>
</dbReference>
<dbReference type="GO" id="GO:0006281">
    <property type="term" value="P:DNA repair"/>
    <property type="evidence" value="ECO:0007669"/>
    <property type="project" value="InterPro"/>
</dbReference>
<dbReference type="SUPFAM" id="SSF56672">
    <property type="entry name" value="DNA/RNA polymerases"/>
    <property type="match status" value="1"/>
</dbReference>
<reference evidence="3" key="2">
    <citation type="journal article" date="2021" name="Syst. Appl. Microbiol.">
        <title>Roseomonas hellenica sp. nov., isolated from roots of wild-growing Alkanna tinctoria.</title>
        <authorList>
            <person name="Rat A."/>
            <person name="Naranjo H.D."/>
            <person name="Lebbe L."/>
            <person name="Cnockaert M."/>
            <person name="Krigas N."/>
            <person name="Grigoriadou K."/>
            <person name="Maloupa E."/>
            <person name="Willems A."/>
        </authorList>
    </citation>
    <scope>NUCLEOTIDE SEQUENCE</scope>
    <source>
        <strain evidence="3">LMG 28251</strain>
    </source>
</reference>
<evidence type="ECO:0000313" key="4">
    <source>
        <dbReference type="Proteomes" id="UP001196068"/>
    </source>
</evidence>
<dbReference type="AlphaFoldDB" id="A0AAF1JW60"/>
<evidence type="ECO:0000313" key="3">
    <source>
        <dbReference type="EMBL" id="MBR0654847.1"/>
    </source>
</evidence>
<gene>
    <name evidence="3" type="ORF">GXW79_07130</name>
</gene>
<dbReference type="EMBL" id="JAAEDH010000006">
    <property type="protein sequence ID" value="MBR0654847.1"/>
    <property type="molecule type" value="Genomic_DNA"/>
</dbReference>
<feature type="domain" description="UmuC" evidence="2">
    <location>
        <begin position="32"/>
        <end position="146"/>
    </location>
</feature>
<dbReference type="InterPro" id="IPR001126">
    <property type="entry name" value="UmuC"/>
</dbReference>
<evidence type="ECO:0000256" key="1">
    <source>
        <dbReference type="ARBA" id="ARBA00022763"/>
    </source>
</evidence>
<sequence length="490" mass="52494">MLGEILLPPPPVAGGRRFLALHLPTLATDRIRRAAPELPADRPLGVWATLGPRRVLVAVDRAAAMAGLRAGQALADAQAIAPELALFPEDAPADAQALEGLALWARRYTPLAATDPPDGLLLDITGCTHFWGDEAGLLDDALARLRKGGLTAQGGVAGIAPLAGAMARAGHGGPVESLPLADALRLDAGEVAALERLGLRRVGDLLALPRGPLARRFGGALLERLDALLGHRRVVLRPVLPPPELVVMREMLEPIVTRAGIEAVLDVLLEALCAKLRAEGLGARQVVLSAWRVDAAVQEVAIGTGQPVRGVAHLRLLFRDRLEALSPGLGIERFALEARATDPVASGLQTALAIGGRRDAGAALELLDRLRQRVRVRRVAMRSSHWPERMVQGVSSPAVSVGWRLQPAVRLLRRPEAIGVVASVPDGPPALVRWGGAAHRVLRAQGPRRVAAEWWRGEEGSRDYFEVELESGLRLWIFRADDWHLHGHLP</sequence>
<comment type="caution">
    <text evidence="3">The sequence shown here is derived from an EMBL/GenBank/DDBJ whole genome shotgun (WGS) entry which is preliminary data.</text>
</comment>
<evidence type="ECO:0000259" key="2">
    <source>
        <dbReference type="Pfam" id="PF00817"/>
    </source>
</evidence>
<reference evidence="3" key="1">
    <citation type="submission" date="2020-01" db="EMBL/GenBank/DDBJ databases">
        <authorList>
            <person name="Rat A."/>
        </authorList>
    </citation>
    <scope>NUCLEOTIDE SEQUENCE</scope>
    <source>
        <strain evidence="3">LMG 28251</strain>
    </source>
</reference>
<dbReference type="PANTHER" id="PTHR35369">
    <property type="entry name" value="BLR3025 PROTEIN-RELATED"/>
    <property type="match status" value="1"/>
</dbReference>